<keyword evidence="4" id="KW-1133">Transmembrane helix</keyword>
<evidence type="ECO:0000259" key="10">
    <source>
        <dbReference type="SMART" id="SM00271"/>
    </source>
</evidence>
<dbReference type="Gene3D" id="1.10.287.110">
    <property type="entry name" value="DnaJ domain"/>
    <property type="match status" value="1"/>
</dbReference>
<comment type="subcellular location">
    <subcellularLocation>
        <location evidence="1">Mitochondrion inner membrane</location>
        <topology evidence="1">Single-pass membrane protein</topology>
    </subcellularLocation>
</comment>
<keyword evidence="6" id="KW-0472">Membrane</keyword>
<comment type="similarity">
    <text evidence="7">Belongs to the TIM14 family.</text>
</comment>
<feature type="domain" description="J" evidence="10">
    <location>
        <begin position="64"/>
        <end position="118"/>
    </location>
</feature>
<comment type="caution">
    <text evidence="11">The sequence shown here is derived from an EMBL/GenBank/DDBJ whole genome shotgun (WGS) entry which is preliminary data.</text>
</comment>
<keyword evidence="12" id="KW-1185">Reference proteome</keyword>
<accession>A0AAN5IAL6</accession>
<evidence type="ECO:0000256" key="2">
    <source>
        <dbReference type="ARBA" id="ARBA00022692"/>
    </source>
</evidence>
<protein>
    <recommendedName>
        <fullName evidence="9">DnaJ homolog subfamily C member 21</fullName>
    </recommendedName>
</protein>
<dbReference type="InterPro" id="IPR036869">
    <property type="entry name" value="J_dom_sf"/>
</dbReference>
<proteinExistence type="inferred from homology"/>
<dbReference type="EMBL" id="BTRK01000006">
    <property type="protein sequence ID" value="GMR57614.1"/>
    <property type="molecule type" value="Genomic_DNA"/>
</dbReference>
<keyword evidence="5" id="KW-0496">Mitochondrion</keyword>
<dbReference type="PANTHER" id="PTHR12763:SF28">
    <property type="entry name" value="GEO10507P1-RELATED"/>
    <property type="match status" value="1"/>
</dbReference>
<evidence type="ECO:0000256" key="1">
    <source>
        <dbReference type="ARBA" id="ARBA00004434"/>
    </source>
</evidence>
<dbReference type="SMART" id="SM00271">
    <property type="entry name" value="DnaJ"/>
    <property type="match status" value="1"/>
</dbReference>
<dbReference type="AlphaFoldDB" id="A0AAN5IAL6"/>
<keyword evidence="2" id="KW-0812">Transmembrane</keyword>
<name>A0AAN5IAL6_9BILA</name>
<feature type="non-terminal residue" evidence="11">
    <location>
        <position position="1"/>
    </location>
</feature>
<evidence type="ECO:0000313" key="12">
    <source>
        <dbReference type="Proteomes" id="UP001328107"/>
    </source>
</evidence>
<evidence type="ECO:0000256" key="4">
    <source>
        <dbReference type="ARBA" id="ARBA00022989"/>
    </source>
</evidence>
<dbReference type="GO" id="GO:0001405">
    <property type="term" value="C:PAM complex, Tim23 associated import motor"/>
    <property type="evidence" value="ECO:0007669"/>
    <property type="project" value="TreeGrafter"/>
</dbReference>
<evidence type="ECO:0000256" key="9">
    <source>
        <dbReference type="ARBA" id="ARBA00076378"/>
    </source>
</evidence>
<reference evidence="12" key="1">
    <citation type="submission" date="2022-10" db="EMBL/GenBank/DDBJ databases">
        <title>Genome assembly of Pristionchus species.</title>
        <authorList>
            <person name="Yoshida K."/>
            <person name="Sommer R.J."/>
        </authorList>
    </citation>
    <scope>NUCLEOTIDE SEQUENCE [LARGE SCALE GENOMIC DNA]</scope>
    <source>
        <strain evidence="12">RS5460</strain>
    </source>
</reference>
<evidence type="ECO:0000256" key="8">
    <source>
        <dbReference type="ARBA" id="ARBA00054366"/>
    </source>
</evidence>
<evidence type="ECO:0000256" key="7">
    <source>
        <dbReference type="ARBA" id="ARBA00038105"/>
    </source>
</evidence>
<dbReference type="PANTHER" id="PTHR12763">
    <property type="match status" value="1"/>
</dbReference>
<dbReference type="SUPFAM" id="SSF46565">
    <property type="entry name" value="Chaperone J-domain"/>
    <property type="match status" value="1"/>
</dbReference>
<organism evidence="11 12">
    <name type="scientific">Pristionchus mayeri</name>
    <dbReference type="NCBI Taxonomy" id="1317129"/>
    <lineage>
        <taxon>Eukaryota</taxon>
        <taxon>Metazoa</taxon>
        <taxon>Ecdysozoa</taxon>
        <taxon>Nematoda</taxon>
        <taxon>Chromadorea</taxon>
        <taxon>Rhabditida</taxon>
        <taxon>Rhabditina</taxon>
        <taxon>Diplogasteromorpha</taxon>
        <taxon>Diplogasteroidea</taxon>
        <taxon>Neodiplogasteridae</taxon>
        <taxon>Pristionchus</taxon>
    </lineage>
</organism>
<evidence type="ECO:0000313" key="11">
    <source>
        <dbReference type="EMBL" id="GMR57614.1"/>
    </source>
</evidence>
<sequence>FSVSVRQLKMSASLIASGILMAGASLGTRSILRNQAAISKGLEKMFPILSKYHPGGFEQKMTRREATLILNTSSTAPPKQLAQAYKDMLKLNHPDKGGSPYIALKINEAREVLKKPRAY</sequence>
<evidence type="ECO:0000256" key="6">
    <source>
        <dbReference type="ARBA" id="ARBA00023136"/>
    </source>
</evidence>
<dbReference type="Proteomes" id="UP001328107">
    <property type="component" value="Unassembled WGS sequence"/>
</dbReference>
<dbReference type="GO" id="GO:0001671">
    <property type="term" value="F:ATPase activator activity"/>
    <property type="evidence" value="ECO:0007669"/>
    <property type="project" value="TreeGrafter"/>
</dbReference>
<gene>
    <name evidence="11" type="ORF">PMAYCL1PPCAC_27809</name>
</gene>
<dbReference type="CDD" id="cd06257">
    <property type="entry name" value="DnaJ"/>
    <property type="match status" value="1"/>
</dbReference>
<dbReference type="GO" id="GO:0030150">
    <property type="term" value="P:protein import into mitochondrial matrix"/>
    <property type="evidence" value="ECO:0007669"/>
    <property type="project" value="TreeGrafter"/>
</dbReference>
<comment type="function">
    <text evidence="8">Probable component of the PAM complex, a complex required for the translocation of transit peptide-containing proteins from the inner membrane into the mitochondrial matrix in an ATP-dependent manner. May act as a co-chaperone that stimulate the ATP-dependent activity.</text>
</comment>
<dbReference type="InterPro" id="IPR001623">
    <property type="entry name" value="DnaJ_domain"/>
</dbReference>
<evidence type="ECO:0000256" key="5">
    <source>
        <dbReference type="ARBA" id="ARBA00023128"/>
    </source>
</evidence>
<dbReference type="FunFam" id="1.10.287.110:FF:000001">
    <property type="entry name" value="Import inner membrane translocase subunit tim14"/>
    <property type="match status" value="1"/>
</dbReference>
<keyword evidence="3" id="KW-0999">Mitochondrion inner membrane</keyword>
<evidence type="ECO:0000256" key="3">
    <source>
        <dbReference type="ARBA" id="ARBA00022792"/>
    </source>
</evidence>